<dbReference type="AlphaFoldDB" id="A0ABD0K9K7"/>
<feature type="region of interest" description="Disordered" evidence="1">
    <location>
        <begin position="238"/>
        <end position="301"/>
    </location>
</feature>
<evidence type="ECO:0000256" key="1">
    <source>
        <dbReference type="SAM" id="MobiDB-lite"/>
    </source>
</evidence>
<accession>A0ABD0K9K7</accession>
<sequence length="334" mass="37275">MPRRVTFKCLLFPPAGSYSFVFPTLDHFELTAEENTNISLPFSFDTSCSLPHIFSITVARNEKDSKETKLPIQKDVCNIRLINSKCHVSHLKNNCSCGSHEDMFRFTRTVTRADIGSWIWRTTSGIAEEREVVFNITCPPNFVGVKNTTISIYNGQDFVLPIRTHTAELESCTMKKRLSNLKIEMEIHVVVAAIAVTVITISVIRHKKGGRVNETARDTNHGQPAERREPMNMEIQEPLQHQPEPGTESSQSNQSVHSYFEIPDETPPSSPEPPRRCLRPALPDDYLHPSVSTDIAEGTDDAKNVAPLYENTELRSISHNTGGAAACKSSPQGC</sequence>
<comment type="caution">
    <text evidence="2">The sequence shown here is derived from an EMBL/GenBank/DDBJ whole genome shotgun (WGS) entry which is preliminary data.</text>
</comment>
<feature type="region of interest" description="Disordered" evidence="1">
    <location>
        <begin position="212"/>
        <end position="231"/>
    </location>
</feature>
<feature type="compositionally biased region" description="Polar residues" evidence="1">
    <location>
        <begin position="247"/>
        <end position="257"/>
    </location>
</feature>
<feature type="compositionally biased region" description="Basic and acidic residues" evidence="1">
    <location>
        <begin position="214"/>
        <end position="231"/>
    </location>
</feature>
<name>A0ABD0K9K7_9CAEN</name>
<evidence type="ECO:0000313" key="3">
    <source>
        <dbReference type="Proteomes" id="UP001519460"/>
    </source>
</evidence>
<organism evidence="2 3">
    <name type="scientific">Batillaria attramentaria</name>
    <dbReference type="NCBI Taxonomy" id="370345"/>
    <lineage>
        <taxon>Eukaryota</taxon>
        <taxon>Metazoa</taxon>
        <taxon>Spiralia</taxon>
        <taxon>Lophotrochozoa</taxon>
        <taxon>Mollusca</taxon>
        <taxon>Gastropoda</taxon>
        <taxon>Caenogastropoda</taxon>
        <taxon>Sorbeoconcha</taxon>
        <taxon>Cerithioidea</taxon>
        <taxon>Batillariidae</taxon>
        <taxon>Batillaria</taxon>
    </lineage>
</organism>
<dbReference type="EMBL" id="JACVVK020000220">
    <property type="protein sequence ID" value="KAK7483804.1"/>
    <property type="molecule type" value="Genomic_DNA"/>
</dbReference>
<reference evidence="2 3" key="1">
    <citation type="journal article" date="2023" name="Sci. Data">
        <title>Genome assembly of the Korean intertidal mud-creeper Batillaria attramentaria.</title>
        <authorList>
            <person name="Patra A.K."/>
            <person name="Ho P.T."/>
            <person name="Jun S."/>
            <person name="Lee S.J."/>
            <person name="Kim Y."/>
            <person name="Won Y.J."/>
        </authorList>
    </citation>
    <scope>NUCLEOTIDE SEQUENCE [LARGE SCALE GENOMIC DNA]</scope>
    <source>
        <strain evidence="2">Wonlab-2016</strain>
    </source>
</reference>
<keyword evidence="3" id="KW-1185">Reference proteome</keyword>
<dbReference type="Proteomes" id="UP001519460">
    <property type="component" value="Unassembled WGS sequence"/>
</dbReference>
<gene>
    <name evidence="2" type="ORF">BaRGS_00024912</name>
</gene>
<proteinExistence type="predicted"/>
<protein>
    <submittedName>
        <fullName evidence="2">Uncharacterized protein</fullName>
    </submittedName>
</protein>
<evidence type="ECO:0000313" key="2">
    <source>
        <dbReference type="EMBL" id="KAK7483804.1"/>
    </source>
</evidence>